<dbReference type="InterPro" id="IPR003439">
    <property type="entry name" value="ABC_transporter-like_ATP-bd"/>
</dbReference>
<dbReference type="Pfam" id="PF00005">
    <property type="entry name" value="ABC_tran"/>
    <property type="match status" value="2"/>
</dbReference>
<proteinExistence type="predicted"/>
<dbReference type="AlphaFoldDB" id="A0AA42CUR2"/>
<feature type="domain" description="ABC transporter" evidence="5">
    <location>
        <begin position="5"/>
        <end position="233"/>
    </location>
</feature>
<dbReference type="PANTHER" id="PTHR19211">
    <property type="entry name" value="ATP-BINDING TRANSPORT PROTEIN-RELATED"/>
    <property type="match status" value="1"/>
</dbReference>
<accession>A0AA42CUR2</accession>
<evidence type="ECO:0000313" key="7">
    <source>
        <dbReference type="Proteomes" id="UP001165565"/>
    </source>
</evidence>
<dbReference type="PANTHER" id="PTHR19211:SF6">
    <property type="entry name" value="BLL7188 PROTEIN"/>
    <property type="match status" value="1"/>
</dbReference>
<sequence>MPSFVTLDSISAATPDRQRLFDNLTLSLGAERVGLVGRNGAGKSTLLRIVAGTELPAAGTVARAGTIGTLAQHWDERESVAAALGVSDGLALLRRVLEGEGEPADFETADWDLEPRVEAALASVGLPDLALDRAIATLSGGERTRVGLARLAIEAPDVLLLDEPTNNMDAAGRAAVKALIAGWRGGVLVASHDRDLLEAMDRIVELTPIGIRVVGGGWSAFAEVRAAERERAATEMERGEARLRDAKREAQVRHETQERRDRAGRAYAASGSLPRIVAGGMARRAENSAGRGQRLSERLVADAAAQAEDARARVEVLTPLSIALPPTGLPANADVLTLDGVSLTRGERRFGPWSLAMRGPERVAIAGANGAGKTTLLHLAAGTIDPDAGTARRTDRVAMLDQHVTLLDPETSIFANFRRLNPALDEQAAYAACARFAFRNRDALKPVGVLSGGERLRAGLACTLAGERPPWLLLLDEPTNHLDLDSIEVLERALADFDGALLVVSHDPAFLAAVGVARELRIAH</sequence>
<keyword evidence="1" id="KW-0677">Repeat</keyword>
<evidence type="ECO:0000313" key="6">
    <source>
        <dbReference type="EMBL" id="MCW6535701.1"/>
    </source>
</evidence>
<evidence type="ECO:0000259" key="5">
    <source>
        <dbReference type="PROSITE" id="PS50893"/>
    </source>
</evidence>
<dbReference type="GO" id="GO:0005524">
    <property type="term" value="F:ATP binding"/>
    <property type="evidence" value="ECO:0007669"/>
    <property type="project" value="UniProtKB-KW"/>
</dbReference>
<dbReference type="GO" id="GO:0016887">
    <property type="term" value="F:ATP hydrolysis activity"/>
    <property type="evidence" value="ECO:0007669"/>
    <property type="project" value="InterPro"/>
</dbReference>
<evidence type="ECO:0000256" key="2">
    <source>
        <dbReference type="ARBA" id="ARBA00022741"/>
    </source>
</evidence>
<evidence type="ECO:0000256" key="3">
    <source>
        <dbReference type="ARBA" id="ARBA00022840"/>
    </source>
</evidence>
<dbReference type="SMART" id="SM00382">
    <property type="entry name" value="AAA"/>
    <property type="match status" value="2"/>
</dbReference>
<keyword evidence="7" id="KW-1185">Reference proteome</keyword>
<dbReference type="CDD" id="cd03221">
    <property type="entry name" value="ABCF_EF-3"/>
    <property type="match status" value="2"/>
</dbReference>
<dbReference type="InterPro" id="IPR003593">
    <property type="entry name" value="AAA+_ATPase"/>
</dbReference>
<gene>
    <name evidence="6" type="ORF">NEE01_13025</name>
</gene>
<dbReference type="RefSeq" id="WP_265269233.1">
    <property type="nucleotide sequence ID" value="NZ_JANFAV010000008.1"/>
</dbReference>
<evidence type="ECO:0000256" key="4">
    <source>
        <dbReference type="SAM" id="MobiDB-lite"/>
    </source>
</evidence>
<protein>
    <submittedName>
        <fullName evidence="6">ATP-binding cassette domain-containing protein</fullName>
    </submittedName>
</protein>
<dbReference type="InterPro" id="IPR050611">
    <property type="entry name" value="ABCF"/>
</dbReference>
<keyword evidence="2" id="KW-0547">Nucleotide-binding</keyword>
<reference evidence="6" key="1">
    <citation type="submission" date="2022-06" db="EMBL/GenBank/DDBJ databases">
        <title>Sphingomonas sp. nov. isolated from rhizosphere soil of tomato.</title>
        <authorList>
            <person name="Dong H."/>
            <person name="Gao R."/>
        </authorList>
    </citation>
    <scope>NUCLEOTIDE SEQUENCE</scope>
    <source>
        <strain evidence="6">MMSM24</strain>
    </source>
</reference>
<keyword evidence="3 6" id="KW-0067">ATP-binding</keyword>
<feature type="compositionally biased region" description="Basic and acidic residues" evidence="4">
    <location>
        <begin position="238"/>
        <end position="264"/>
    </location>
</feature>
<dbReference type="InterPro" id="IPR027417">
    <property type="entry name" value="P-loop_NTPase"/>
</dbReference>
<comment type="caution">
    <text evidence="6">The sequence shown here is derived from an EMBL/GenBank/DDBJ whole genome shotgun (WGS) entry which is preliminary data.</text>
</comment>
<feature type="region of interest" description="Disordered" evidence="4">
    <location>
        <begin position="238"/>
        <end position="265"/>
    </location>
</feature>
<dbReference type="PROSITE" id="PS00211">
    <property type="entry name" value="ABC_TRANSPORTER_1"/>
    <property type="match status" value="1"/>
</dbReference>
<dbReference type="Proteomes" id="UP001165565">
    <property type="component" value="Unassembled WGS sequence"/>
</dbReference>
<dbReference type="SUPFAM" id="SSF52540">
    <property type="entry name" value="P-loop containing nucleoside triphosphate hydrolases"/>
    <property type="match status" value="2"/>
</dbReference>
<dbReference type="FunFam" id="3.40.50.300:FF:001320">
    <property type="entry name" value="Heme ABC transporter ATP-binding protein"/>
    <property type="match status" value="1"/>
</dbReference>
<dbReference type="EMBL" id="JANFAV010000008">
    <property type="protein sequence ID" value="MCW6535701.1"/>
    <property type="molecule type" value="Genomic_DNA"/>
</dbReference>
<dbReference type="PROSITE" id="PS50893">
    <property type="entry name" value="ABC_TRANSPORTER_2"/>
    <property type="match status" value="1"/>
</dbReference>
<dbReference type="Gene3D" id="3.40.50.300">
    <property type="entry name" value="P-loop containing nucleotide triphosphate hydrolases"/>
    <property type="match status" value="2"/>
</dbReference>
<dbReference type="InterPro" id="IPR017871">
    <property type="entry name" value="ABC_transporter-like_CS"/>
</dbReference>
<name>A0AA42CUR2_9SPHN</name>
<organism evidence="6 7">
    <name type="scientific">Sphingomonas lycopersici</name>
    <dbReference type="NCBI Taxonomy" id="2951807"/>
    <lineage>
        <taxon>Bacteria</taxon>
        <taxon>Pseudomonadati</taxon>
        <taxon>Pseudomonadota</taxon>
        <taxon>Alphaproteobacteria</taxon>
        <taxon>Sphingomonadales</taxon>
        <taxon>Sphingomonadaceae</taxon>
        <taxon>Sphingomonas</taxon>
    </lineage>
</organism>
<evidence type="ECO:0000256" key="1">
    <source>
        <dbReference type="ARBA" id="ARBA00022737"/>
    </source>
</evidence>